<dbReference type="GO" id="GO:0046872">
    <property type="term" value="F:metal ion binding"/>
    <property type="evidence" value="ECO:0007669"/>
    <property type="project" value="UniProtKB-KW"/>
</dbReference>
<gene>
    <name evidence="6" type="ORF">BaRGS_00028088</name>
</gene>
<feature type="binding site" description="axial binding residue" evidence="4">
    <location>
        <position position="408"/>
    </location>
    <ligand>
        <name>heme</name>
        <dbReference type="ChEBI" id="CHEBI:30413"/>
    </ligand>
    <ligandPart>
        <name>Fe</name>
        <dbReference type="ChEBI" id="CHEBI:18248"/>
    </ligandPart>
</feature>
<dbReference type="Proteomes" id="UP001519460">
    <property type="component" value="Unassembled WGS sequence"/>
</dbReference>
<evidence type="ECO:0000313" key="6">
    <source>
        <dbReference type="EMBL" id="KAK7480720.1"/>
    </source>
</evidence>
<dbReference type="PRINTS" id="PR00463">
    <property type="entry name" value="EP450I"/>
</dbReference>
<evidence type="ECO:0000256" key="2">
    <source>
        <dbReference type="ARBA" id="ARBA00022723"/>
    </source>
</evidence>
<comment type="caution">
    <text evidence="6">The sequence shown here is derived from an EMBL/GenBank/DDBJ whole genome shotgun (WGS) entry which is preliminary data.</text>
</comment>
<evidence type="ECO:0000256" key="4">
    <source>
        <dbReference type="PIRSR" id="PIRSR602401-1"/>
    </source>
</evidence>
<dbReference type="AlphaFoldDB" id="A0ABD0K140"/>
<protein>
    <recommendedName>
        <fullName evidence="8">Cytochrome P450</fullName>
    </recommendedName>
</protein>
<keyword evidence="2 4" id="KW-0479">Metal-binding</keyword>
<feature type="transmembrane region" description="Helical" evidence="5">
    <location>
        <begin position="6"/>
        <end position="31"/>
    </location>
</feature>
<dbReference type="EMBL" id="JACVVK020000276">
    <property type="protein sequence ID" value="KAK7480720.1"/>
    <property type="molecule type" value="Genomic_DNA"/>
</dbReference>
<keyword evidence="5" id="KW-0812">Transmembrane</keyword>
<dbReference type="PRINTS" id="PR00385">
    <property type="entry name" value="P450"/>
</dbReference>
<evidence type="ECO:0000313" key="7">
    <source>
        <dbReference type="Proteomes" id="UP001519460"/>
    </source>
</evidence>
<dbReference type="SUPFAM" id="SSF48264">
    <property type="entry name" value="Cytochrome P450"/>
    <property type="match status" value="1"/>
</dbReference>
<evidence type="ECO:0000256" key="5">
    <source>
        <dbReference type="SAM" id="Phobius"/>
    </source>
</evidence>
<keyword evidence="7" id="KW-1185">Reference proteome</keyword>
<dbReference type="Gene3D" id="1.10.630.10">
    <property type="entry name" value="Cytochrome P450"/>
    <property type="match status" value="2"/>
</dbReference>
<accession>A0ABD0K140</accession>
<dbReference type="PANTHER" id="PTHR24300">
    <property type="entry name" value="CYTOCHROME P450 508A4-RELATED"/>
    <property type="match status" value="1"/>
</dbReference>
<evidence type="ECO:0000256" key="1">
    <source>
        <dbReference type="ARBA" id="ARBA00010617"/>
    </source>
</evidence>
<comment type="similarity">
    <text evidence="1">Belongs to the cytochrome P450 family.</text>
</comment>
<dbReference type="InterPro" id="IPR050182">
    <property type="entry name" value="Cytochrome_P450_fam2"/>
</dbReference>
<name>A0ABD0K140_9CAEN</name>
<sequence>MSLLSLLTSVMDTSTVVLFVAVFVLSFWWLLSTRRPPGLPPGPGLRLPILGHVHLLNPDLRKTFAEWRKVYGDVFSFYQGRQLVVVFSGYETIREALVKNADCFAVRPKSYWADVCYKNMGISGASGVQNKEQRIISLEILGKLGMGKNWLQVHIREEITDLLKAIESYKGQETDLSNLIHVSFSNNICGILFGERFAYDDPMFLAWLKAIEENLYYAFQIEAMRFLPGLEHIPTDPFRWHKTLEQYKFIEDTMLKPRIQAHIEAYNKGDDYTDFIGGYIQEIFRQKEKGIHTDGSPYRKVRRVIGTDRAPNMNDRPEMTYVEAFIRETLRFWVNAPLVPHGVAYDTKFKGFFIPQGTLVFPNFESVLHDPAAWGDPENFRPERFIGPDGKLVKPDEFVPFALGRRECLGKRLAEMELFLYITSLIQRFKFLPPENGQLPPTETDLGIVVSNRPFKLRAIPRF</sequence>
<keyword evidence="5" id="KW-0472">Membrane</keyword>
<dbReference type="InterPro" id="IPR036396">
    <property type="entry name" value="Cyt_P450_sf"/>
</dbReference>
<keyword evidence="3 4" id="KW-0408">Iron</keyword>
<dbReference type="InterPro" id="IPR001128">
    <property type="entry name" value="Cyt_P450"/>
</dbReference>
<dbReference type="PANTHER" id="PTHR24300:SF375">
    <property type="entry name" value="CYTOCHROME P450 FAMILY"/>
    <property type="match status" value="1"/>
</dbReference>
<dbReference type="Pfam" id="PF00067">
    <property type="entry name" value="p450"/>
    <property type="match status" value="2"/>
</dbReference>
<proteinExistence type="inferred from homology"/>
<comment type="cofactor">
    <cofactor evidence="4">
        <name>heme</name>
        <dbReference type="ChEBI" id="CHEBI:30413"/>
    </cofactor>
</comment>
<evidence type="ECO:0000256" key="3">
    <source>
        <dbReference type="ARBA" id="ARBA00023004"/>
    </source>
</evidence>
<reference evidence="6 7" key="1">
    <citation type="journal article" date="2023" name="Sci. Data">
        <title>Genome assembly of the Korean intertidal mud-creeper Batillaria attramentaria.</title>
        <authorList>
            <person name="Patra A.K."/>
            <person name="Ho P.T."/>
            <person name="Jun S."/>
            <person name="Lee S.J."/>
            <person name="Kim Y."/>
            <person name="Won Y.J."/>
        </authorList>
    </citation>
    <scope>NUCLEOTIDE SEQUENCE [LARGE SCALE GENOMIC DNA]</scope>
    <source>
        <strain evidence="6">Wonlab-2016</strain>
    </source>
</reference>
<keyword evidence="5" id="KW-1133">Transmembrane helix</keyword>
<organism evidence="6 7">
    <name type="scientific">Batillaria attramentaria</name>
    <dbReference type="NCBI Taxonomy" id="370345"/>
    <lineage>
        <taxon>Eukaryota</taxon>
        <taxon>Metazoa</taxon>
        <taxon>Spiralia</taxon>
        <taxon>Lophotrochozoa</taxon>
        <taxon>Mollusca</taxon>
        <taxon>Gastropoda</taxon>
        <taxon>Caenogastropoda</taxon>
        <taxon>Sorbeoconcha</taxon>
        <taxon>Cerithioidea</taxon>
        <taxon>Batillariidae</taxon>
        <taxon>Batillaria</taxon>
    </lineage>
</organism>
<dbReference type="InterPro" id="IPR002401">
    <property type="entry name" value="Cyt_P450_E_grp-I"/>
</dbReference>
<evidence type="ECO:0008006" key="8">
    <source>
        <dbReference type="Google" id="ProtNLM"/>
    </source>
</evidence>
<keyword evidence="4" id="KW-0349">Heme</keyword>